<feature type="compositionally biased region" description="Gly residues" evidence="7">
    <location>
        <begin position="343"/>
        <end position="365"/>
    </location>
</feature>
<dbReference type="EMBL" id="JALJOU010000008">
    <property type="protein sequence ID" value="KAK9842248.1"/>
    <property type="molecule type" value="Genomic_DNA"/>
</dbReference>
<dbReference type="Pfam" id="PF07714">
    <property type="entry name" value="PK_Tyr_Ser-Thr"/>
    <property type="match status" value="1"/>
</dbReference>
<keyword evidence="8" id="KW-0472">Membrane</keyword>
<keyword evidence="2" id="KW-0808">Transferase</keyword>
<dbReference type="PANTHER" id="PTHR44329">
    <property type="entry name" value="SERINE/THREONINE-PROTEIN KINASE TNNI3K-RELATED"/>
    <property type="match status" value="1"/>
</dbReference>
<feature type="compositionally biased region" description="Polar residues" evidence="7">
    <location>
        <begin position="377"/>
        <end position="391"/>
    </location>
</feature>
<evidence type="ECO:0000256" key="1">
    <source>
        <dbReference type="ARBA" id="ARBA00022527"/>
    </source>
</evidence>
<feature type="region of interest" description="Disordered" evidence="7">
    <location>
        <begin position="489"/>
        <end position="520"/>
    </location>
</feature>
<evidence type="ECO:0000256" key="6">
    <source>
        <dbReference type="PROSITE-ProRule" id="PRU10141"/>
    </source>
</evidence>
<dbReference type="PRINTS" id="PR00109">
    <property type="entry name" value="TYRKINASE"/>
</dbReference>
<accession>A0AAW1S9C9</accession>
<evidence type="ECO:0000256" key="3">
    <source>
        <dbReference type="ARBA" id="ARBA00022741"/>
    </source>
</evidence>
<feature type="domain" description="Protein kinase" evidence="9">
    <location>
        <begin position="412"/>
        <end position="744"/>
    </location>
</feature>
<reference evidence="10 11" key="1">
    <citation type="journal article" date="2024" name="Nat. Commun.">
        <title>Phylogenomics reveals the evolutionary origins of lichenization in chlorophyte algae.</title>
        <authorList>
            <person name="Puginier C."/>
            <person name="Libourel C."/>
            <person name="Otte J."/>
            <person name="Skaloud P."/>
            <person name="Haon M."/>
            <person name="Grisel S."/>
            <person name="Petersen M."/>
            <person name="Berrin J.G."/>
            <person name="Delaux P.M."/>
            <person name="Dal Grande F."/>
            <person name="Keller J."/>
        </authorList>
    </citation>
    <scope>NUCLEOTIDE SEQUENCE [LARGE SCALE GENOMIC DNA]</scope>
    <source>
        <strain evidence="10 11">SAG 245.80</strain>
    </source>
</reference>
<evidence type="ECO:0000256" key="7">
    <source>
        <dbReference type="SAM" id="MobiDB-lite"/>
    </source>
</evidence>
<protein>
    <recommendedName>
        <fullName evidence="9">Protein kinase domain-containing protein</fullName>
    </recommendedName>
</protein>
<dbReference type="InterPro" id="IPR017441">
    <property type="entry name" value="Protein_kinase_ATP_BS"/>
</dbReference>
<evidence type="ECO:0000256" key="8">
    <source>
        <dbReference type="SAM" id="Phobius"/>
    </source>
</evidence>
<dbReference type="PANTHER" id="PTHR44329:SF214">
    <property type="entry name" value="PROTEIN KINASE DOMAIN-CONTAINING PROTEIN"/>
    <property type="match status" value="1"/>
</dbReference>
<evidence type="ECO:0000256" key="2">
    <source>
        <dbReference type="ARBA" id="ARBA00022679"/>
    </source>
</evidence>
<dbReference type="InterPro" id="IPR008271">
    <property type="entry name" value="Ser/Thr_kinase_AS"/>
</dbReference>
<comment type="caution">
    <text evidence="10">The sequence shown here is derived from an EMBL/GenBank/DDBJ whole genome shotgun (WGS) entry which is preliminary data.</text>
</comment>
<evidence type="ECO:0000259" key="9">
    <source>
        <dbReference type="PROSITE" id="PS50011"/>
    </source>
</evidence>
<keyword evidence="8" id="KW-1133">Transmembrane helix</keyword>
<evidence type="ECO:0000256" key="4">
    <source>
        <dbReference type="ARBA" id="ARBA00022777"/>
    </source>
</evidence>
<keyword evidence="5 6" id="KW-0067">ATP-binding</keyword>
<organism evidence="10 11">
    <name type="scientific">Elliptochloris bilobata</name>
    <dbReference type="NCBI Taxonomy" id="381761"/>
    <lineage>
        <taxon>Eukaryota</taxon>
        <taxon>Viridiplantae</taxon>
        <taxon>Chlorophyta</taxon>
        <taxon>core chlorophytes</taxon>
        <taxon>Trebouxiophyceae</taxon>
        <taxon>Trebouxiophyceae incertae sedis</taxon>
        <taxon>Elliptochloris clade</taxon>
        <taxon>Elliptochloris</taxon>
    </lineage>
</organism>
<sequence>MHAAGRSGLCAPIFVSDSASLSGALKNDEVTSVAVGSTDPQAPPLNLVLQPQDWIEQDGGPVKIDSGRNVSVSAANPQAQSTIDFNGLLGVIEIQRNASLSFRSLVLRNYASQRIGQDLARLRRRNITYEVQGIGAWPSIIAEPFSEYGVFNVTSYPVYDNCTSYTSAVTARYPRTIVTSVNNVTVLVRGGPDTLRLPVTNPGSEHQVGEMQLNFADSVGICVEDSTMPASDGGDAAAAARFAARNGGSGNGIGGGPDWRVIVGAAVGAAAFVALLALAAVLLWRRRRALLAKEEDAAKREQRLQDGSPWQGGAPLDHPVGLGSLALASMSTSPRDRLTASGSGRGSGGRPSGGRGSIRTAGGGAARSPTAGADSGSAGTPAQGSAGDTGQGQLFPELWRLRWLGPLEDEQVEVGPLLGRGGYGRVFKGRWKGAVVAVKVVEHSTFGADADIAAAEERRVARESLLSTSLSHPNVVSTYKICTIRVGESNSSSKDSAEPTQGHRPPRTGEVAESEEGEEQPTAVTALLETWLLMEFCDRGSLSDMVRANRFRRKPDGEPDMSAILRCLIDVASGAPSLTDAGAEKHCHGAGMDYLHSAGVVHGDLKSANVLLRSTATDARGFTCKLGDFGLSRLVDTGVHTHISTKTYGTVTYMPPEMLSKSRLTRAVDVYSFGILMWHLFTCQEPWPGMSVGAVFYAVVYEDARPPVPADMPPAYRALMEECWSADAAARPSFPGVQTRLSALCRELRAAAMSKAQSS</sequence>
<feature type="transmembrane region" description="Helical" evidence="8">
    <location>
        <begin position="261"/>
        <end position="284"/>
    </location>
</feature>
<gene>
    <name evidence="10" type="ORF">WJX81_002584</name>
</gene>
<keyword evidence="3 6" id="KW-0547">Nucleotide-binding</keyword>
<dbReference type="SUPFAM" id="SSF56112">
    <property type="entry name" value="Protein kinase-like (PK-like)"/>
    <property type="match status" value="1"/>
</dbReference>
<feature type="region of interest" description="Disordered" evidence="7">
    <location>
        <begin position="332"/>
        <end position="391"/>
    </location>
</feature>
<keyword evidence="1" id="KW-0723">Serine/threonine-protein kinase</keyword>
<dbReference type="PROSITE" id="PS00108">
    <property type="entry name" value="PROTEIN_KINASE_ST"/>
    <property type="match status" value="1"/>
</dbReference>
<evidence type="ECO:0000313" key="11">
    <source>
        <dbReference type="Proteomes" id="UP001445335"/>
    </source>
</evidence>
<feature type="binding site" evidence="6">
    <location>
        <position position="439"/>
    </location>
    <ligand>
        <name>ATP</name>
        <dbReference type="ChEBI" id="CHEBI:30616"/>
    </ligand>
</feature>
<dbReference type="GO" id="GO:0004674">
    <property type="term" value="F:protein serine/threonine kinase activity"/>
    <property type="evidence" value="ECO:0007669"/>
    <property type="project" value="UniProtKB-KW"/>
</dbReference>
<keyword evidence="11" id="KW-1185">Reference proteome</keyword>
<name>A0AAW1S9C9_9CHLO</name>
<dbReference type="InterPro" id="IPR011009">
    <property type="entry name" value="Kinase-like_dom_sf"/>
</dbReference>
<dbReference type="InterPro" id="IPR051681">
    <property type="entry name" value="Ser/Thr_Kinases-Pseudokinases"/>
</dbReference>
<evidence type="ECO:0000256" key="5">
    <source>
        <dbReference type="ARBA" id="ARBA00022840"/>
    </source>
</evidence>
<keyword evidence="8" id="KW-0812">Transmembrane</keyword>
<dbReference type="PROSITE" id="PS50011">
    <property type="entry name" value="PROTEIN_KINASE_DOM"/>
    <property type="match status" value="1"/>
</dbReference>
<dbReference type="InterPro" id="IPR000719">
    <property type="entry name" value="Prot_kinase_dom"/>
</dbReference>
<dbReference type="AlphaFoldDB" id="A0AAW1S9C9"/>
<keyword evidence="4" id="KW-0418">Kinase</keyword>
<dbReference type="Gene3D" id="1.10.510.10">
    <property type="entry name" value="Transferase(Phosphotransferase) domain 1"/>
    <property type="match status" value="1"/>
</dbReference>
<evidence type="ECO:0000313" key="10">
    <source>
        <dbReference type="EMBL" id="KAK9842248.1"/>
    </source>
</evidence>
<dbReference type="SMART" id="SM00220">
    <property type="entry name" value="S_TKc"/>
    <property type="match status" value="1"/>
</dbReference>
<proteinExistence type="predicted"/>
<dbReference type="Gene3D" id="3.30.200.20">
    <property type="entry name" value="Phosphorylase Kinase, domain 1"/>
    <property type="match status" value="1"/>
</dbReference>
<dbReference type="InterPro" id="IPR001245">
    <property type="entry name" value="Ser-Thr/Tyr_kinase_cat_dom"/>
</dbReference>
<dbReference type="PROSITE" id="PS00107">
    <property type="entry name" value="PROTEIN_KINASE_ATP"/>
    <property type="match status" value="1"/>
</dbReference>
<dbReference type="Proteomes" id="UP001445335">
    <property type="component" value="Unassembled WGS sequence"/>
</dbReference>
<dbReference type="GO" id="GO:0005524">
    <property type="term" value="F:ATP binding"/>
    <property type="evidence" value="ECO:0007669"/>
    <property type="project" value="UniProtKB-UniRule"/>
</dbReference>